<sequence>MAQNFTALTQPLPTNRTLQSDRHRSTGIIRHRPRDQSQTRGAAPQSRASSRSDHKLVRTAASRERHERPFLAWRVRDWLAERTTTTRRRQERDRSLPPVAPSAPFPLFCVLFSAPVCPDVLATTFLRLSTTVAPPRWCSCSAIAVPSDQSPEIMSCSSNSC</sequence>
<accession>A0A8T0IIL0</accession>
<gene>
    <name evidence="2" type="ORF">KC19_3G081400</name>
</gene>
<dbReference type="Proteomes" id="UP000822688">
    <property type="component" value="Chromosome 3"/>
</dbReference>
<evidence type="ECO:0000256" key="1">
    <source>
        <dbReference type="SAM" id="MobiDB-lite"/>
    </source>
</evidence>
<organism evidence="2 3">
    <name type="scientific">Ceratodon purpureus</name>
    <name type="common">Fire moss</name>
    <name type="synonym">Dicranum purpureum</name>
    <dbReference type="NCBI Taxonomy" id="3225"/>
    <lineage>
        <taxon>Eukaryota</taxon>
        <taxon>Viridiplantae</taxon>
        <taxon>Streptophyta</taxon>
        <taxon>Embryophyta</taxon>
        <taxon>Bryophyta</taxon>
        <taxon>Bryophytina</taxon>
        <taxon>Bryopsida</taxon>
        <taxon>Dicranidae</taxon>
        <taxon>Pseudoditrichales</taxon>
        <taxon>Ditrichaceae</taxon>
        <taxon>Ceratodon</taxon>
    </lineage>
</organism>
<comment type="caution">
    <text evidence="2">The sequence shown here is derived from an EMBL/GenBank/DDBJ whole genome shotgun (WGS) entry which is preliminary data.</text>
</comment>
<proteinExistence type="predicted"/>
<keyword evidence="3" id="KW-1185">Reference proteome</keyword>
<dbReference type="EMBL" id="CM026423">
    <property type="protein sequence ID" value="KAG0582731.1"/>
    <property type="molecule type" value="Genomic_DNA"/>
</dbReference>
<dbReference type="AlphaFoldDB" id="A0A8T0IIL0"/>
<protein>
    <submittedName>
        <fullName evidence="2">Uncharacterized protein</fullName>
    </submittedName>
</protein>
<evidence type="ECO:0000313" key="3">
    <source>
        <dbReference type="Proteomes" id="UP000822688"/>
    </source>
</evidence>
<feature type="compositionally biased region" description="Polar residues" evidence="1">
    <location>
        <begin position="1"/>
        <end position="18"/>
    </location>
</feature>
<evidence type="ECO:0000313" key="2">
    <source>
        <dbReference type="EMBL" id="KAG0582731.1"/>
    </source>
</evidence>
<feature type="compositionally biased region" description="Basic and acidic residues" evidence="1">
    <location>
        <begin position="50"/>
        <end position="63"/>
    </location>
</feature>
<feature type="region of interest" description="Disordered" evidence="1">
    <location>
        <begin position="1"/>
        <end position="63"/>
    </location>
</feature>
<name>A0A8T0IIL0_CERPU</name>
<reference evidence="2" key="1">
    <citation type="submission" date="2020-06" db="EMBL/GenBank/DDBJ databases">
        <title>WGS assembly of Ceratodon purpureus strain R40.</title>
        <authorList>
            <person name="Carey S.B."/>
            <person name="Jenkins J."/>
            <person name="Shu S."/>
            <person name="Lovell J.T."/>
            <person name="Sreedasyam A."/>
            <person name="Maumus F."/>
            <person name="Tiley G.P."/>
            <person name="Fernandez-Pozo N."/>
            <person name="Barry K."/>
            <person name="Chen C."/>
            <person name="Wang M."/>
            <person name="Lipzen A."/>
            <person name="Daum C."/>
            <person name="Saski C.A."/>
            <person name="Payton A.C."/>
            <person name="Mcbreen J.C."/>
            <person name="Conrad R.E."/>
            <person name="Kollar L.M."/>
            <person name="Olsson S."/>
            <person name="Huttunen S."/>
            <person name="Landis J.B."/>
            <person name="Wickett N.J."/>
            <person name="Johnson M.G."/>
            <person name="Rensing S.A."/>
            <person name="Grimwood J."/>
            <person name="Schmutz J."/>
            <person name="Mcdaniel S.F."/>
        </authorList>
    </citation>
    <scope>NUCLEOTIDE SEQUENCE</scope>
    <source>
        <strain evidence="2">R40</strain>
    </source>
</reference>